<feature type="domain" description="ABC transmembrane type-2" evidence="6">
    <location>
        <begin position="23"/>
        <end position="257"/>
    </location>
</feature>
<evidence type="ECO:0000313" key="8">
    <source>
        <dbReference type="Proteomes" id="UP000036045"/>
    </source>
</evidence>
<dbReference type="EMBL" id="LDPH01000003">
    <property type="protein sequence ID" value="KLV27627.1"/>
    <property type="molecule type" value="Genomic_DNA"/>
</dbReference>
<evidence type="ECO:0000256" key="1">
    <source>
        <dbReference type="ARBA" id="ARBA00004141"/>
    </source>
</evidence>
<keyword evidence="2 5" id="KW-0812">Transmembrane</keyword>
<comment type="subcellular location">
    <subcellularLocation>
        <location evidence="5">Cell membrane</location>
        <topology evidence="5">Multi-pass membrane protein</topology>
    </subcellularLocation>
    <subcellularLocation>
        <location evidence="1">Membrane</location>
        <topology evidence="1">Multi-pass membrane protein</topology>
    </subcellularLocation>
</comment>
<evidence type="ECO:0000256" key="2">
    <source>
        <dbReference type="ARBA" id="ARBA00022692"/>
    </source>
</evidence>
<reference evidence="7 8" key="1">
    <citation type="submission" date="2015-05" db="EMBL/GenBank/DDBJ databases">
        <title>Whole genome sequence and identification of bacterial endophytes from Costus igneus.</title>
        <authorList>
            <person name="Lee Y.P."/>
            <person name="Gan H.M."/>
            <person name="Eng W."/>
            <person name="Wheatley M.S."/>
            <person name="Caraballo A."/>
            <person name="Polter S."/>
            <person name="Savka M.A."/>
            <person name="Hudson A.O."/>
        </authorList>
    </citation>
    <scope>NUCLEOTIDE SEQUENCE [LARGE SCALE GENOMIC DNA]</scope>
    <source>
        <strain evidence="7 8">RIT379</strain>
    </source>
</reference>
<sequence length="270" mass="30702">MKLFSILQAEMAKSHKHNFHNKLIYFSLLLWPALLFITSYYSFKPFNLTKSSPLSAYMDVDQITMFLLTGYLGYIFFWSLVQSAWNMSYERQAGTLELLFLTPANRLTIMFARAAGNLLEAVWLFTTFILLVLIVTGKAAEIYWANVPLALFLLSISAIVWGGFLNIIFLFSRDAGILFTIFEEPMQFFSGVRIPILAFPIWGKAIAYLFPLTYVLDIFRDLVLNGKGFTQMVGQYSLLFSIILILAAASVLLLKKAETHAKNTGNMVLY</sequence>
<accession>A0A0J1INS4</accession>
<dbReference type="OrthoDB" id="9776218at2"/>
<dbReference type="RefSeq" id="WP_047940947.1">
    <property type="nucleotide sequence ID" value="NZ_LDPH01000003.1"/>
</dbReference>
<keyword evidence="5" id="KW-0813">Transport</keyword>
<feature type="transmembrane region" description="Helical" evidence="5">
    <location>
        <begin position="236"/>
        <end position="254"/>
    </location>
</feature>
<evidence type="ECO:0000313" key="7">
    <source>
        <dbReference type="EMBL" id="KLV27627.1"/>
    </source>
</evidence>
<name>A0A0J1INS4_NIACI</name>
<dbReference type="InterPro" id="IPR051784">
    <property type="entry name" value="Nod_factor_ABC_transporter"/>
</dbReference>
<protein>
    <recommendedName>
        <fullName evidence="5">Transport permease protein</fullName>
    </recommendedName>
</protein>
<dbReference type="PANTHER" id="PTHR43229">
    <property type="entry name" value="NODULATION PROTEIN J"/>
    <property type="match status" value="1"/>
</dbReference>
<dbReference type="PANTHER" id="PTHR43229:SF2">
    <property type="entry name" value="NODULATION PROTEIN J"/>
    <property type="match status" value="1"/>
</dbReference>
<comment type="similarity">
    <text evidence="5">Belongs to the ABC-2 integral membrane protein family.</text>
</comment>
<dbReference type="PATRIC" id="fig|1397.4.peg.3231"/>
<proteinExistence type="inferred from homology"/>
<dbReference type="Proteomes" id="UP000036045">
    <property type="component" value="Unassembled WGS sequence"/>
</dbReference>
<dbReference type="GO" id="GO:0140359">
    <property type="term" value="F:ABC-type transporter activity"/>
    <property type="evidence" value="ECO:0007669"/>
    <property type="project" value="InterPro"/>
</dbReference>
<keyword evidence="4 5" id="KW-0472">Membrane</keyword>
<comment type="caution">
    <text evidence="7">The sequence shown here is derived from an EMBL/GenBank/DDBJ whole genome shotgun (WGS) entry which is preliminary data.</text>
</comment>
<keyword evidence="3 5" id="KW-1133">Transmembrane helix</keyword>
<evidence type="ECO:0000256" key="4">
    <source>
        <dbReference type="ARBA" id="ARBA00023136"/>
    </source>
</evidence>
<feature type="transmembrane region" description="Helical" evidence="5">
    <location>
        <begin position="63"/>
        <end position="81"/>
    </location>
</feature>
<evidence type="ECO:0000256" key="3">
    <source>
        <dbReference type="ARBA" id="ARBA00022989"/>
    </source>
</evidence>
<feature type="transmembrane region" description="Helical" evidence="5">
    <location>
        <begin position="192"/>
        <end position="216"/>
    </location>
</feature>
<evidence type="ECO:0000259" key="6">
    <source>
        <dbReference type="PROSITE" id="PS51012"/>
    </source>
</evidence>
<dbReference type="PIRSF" id="PIRSF006648">
    <property type="entry name" value="DrrB"/>
    <property type="match status" value="1"/>
</dbReference>
<feature type="transmembrane region" description="Helical" evidence="5">
    <location>
        <begin position="23"/>
        <end position="43"/>
    </location>
</feature>
<dbReference type="PROSITE" id="PS51012">
    <property type="entry name" value="ABC_TM2"/>
    <property type="match status" value="1"/>
</dbReference>
<dbReference type="GO" id="GO:0043190">
    <property type="term" value="C:ATP-binding cassette (ABC) transporter complex"/>
    <property type="evidence" value="ECO:0007669"/>
    <property type="project" value="InterPro"/>
</dbReference>
<evidence type="ECO:0000256" key="5">
    <source>
        <dbReference type="RuleBase" id="RU361157"/>
    </source>
</evidence>
<dbReference type="InterPro" id="IPR000412">
    <property type="entry name" value="ABC_2_transport"/>
</dbReference>
<keyword evidence="5" id="KW-1003">Cell membrane</keyword>
<feature type="transmembrane region" description="Helical" evidence="5">
    <location>
        <begin position="149"/>
        <end position="171"/>
    </location>
</feature>
<gene>
    <name evidence="7" type="ORF">ABW02_05615</name>
</gene>
<dbReference type="InterPro" id="IPR013525">
    <property type="entry name" value="ABC2_TM"/>
</dbReference>
<organism evidence="7 8">
    <name type="scientific">Niallia circulans</name>
    <name type="common">Bacillus circulans</name>
    <dbReference type="NCBI Taxonomy" id="1397"/>
    <lineage>
        <taxon>Bacteria</taxon>
        <taxon>Bacillati</taxon>
        <taxon>Bacillota</taxon>
        <taxon>Bacilli</taxon>
        <taxon>Bacillales</taxon>
        <taxon>Bacillaceae</taxon>
        <taxon>Niallia</taxon>
    </lineage>
</organism>
<dbReference type="AlphaFoldDB" id="A0A0J1INS4"/>
<dbReference type="Pfam" id="PF01061">
    <property type="entry name" value="ABC2_membrane"/>
    <property type="match status" value="1"/>
</dbReference>
<dbReference type="InterPro" id="IPR047817">
    <property type="entry name" value="ABC2_TM_bact-type"/>
</dbReference>
<feature type="transmembrane region" description="Helical" evidence="5">
    <location>
        <begin position="118"/>
        <end position="137"/>
    </location>
</feature>
<keyword evidence="8" id="KW-1185">Reference proteome</keyword>